<proteinExistence type="predicted"/>
<dbReference type="Proteomes" id="UP001157440">
    <property type="component" value="Unassembled WGS sequence"/>
</dbReference>
<keyword evidence="3" id="KW-1185">Reference proteome</keyword>
<dbReference type="AlphaFoldDB" id="A0AA37TJK7"/>
<evidence type="ECO:0000313" key="3">
    <source>
        <dbReference type="Proteomes" id="UP001157440"/>
    </source>
</evidence>
<evidence type="ECO:0000256" key="1">
    <source>
        <dbReference type="SAM" id="SignalP"/>
    </source>
</evidence>
<protein>
    <submittedName>
        <fullName evidence="2">Uncharacterized protein</fullName>
    </submittedName>
</protein>
<sequence length="158" mass="16230">MGFDRHIVRLMAAMILAIIAHVAPSAVQAHEGHVHCGHRGRMVSDAATASLPAANPGLDKASGIAELAVTLLTAPRLRVTTGKSTASVRAVDADRCCCPGPCKRRCCGTTVGGTFGVFAGPASPAMPMFRAAMLIPDNVAGRAGIAPEALRKPPRTLA</sequence>
<gene>
    <name evidence="2" type="ORF">GCM10007890_45030</name>
</gene>
<evidence type="ECO:0000313" key="2">
    <source>
        <dbReference type="EMBL" id="GLS72488.1"/>
    </source>
</evidence>
<name>A0AA37TJK7_9HYPH</name>
<keyword evidence="1" id="KW-0732">Signal</keyword>
<feature type="chain" id="PRO_5041267715" evidence="1">
    <location>
        <begin position="30"/>
        <end position="158"/>
    </location>
</feature>
<reference evidence="3" key="1">
    <citation type="journal article" date="2019" name="Int. J. Syst. Evol. Microbiol.">
        <title>The Global Catalogue of Microorganisms (GCM) 10K type strain sequencing project: providing services to taxonomists for standard genome sequencing and annotation.</title>
        <authorList>
            <consortium name="The Broad Institute Genomics Platform"/>
            <consortium name="The Broad Institute Genome Sequencing Center for Infectious Disease"/>
            <person name="Wu L."/>
            <person name="Ma J."/>
        </authorList>
    </citation>
    <scope>NUCLEOTIDE SEQUENCE [LARGE SCALE GENOMIC DNA]</scope>
    <source>
        <strain evidence="3">NBRC 103632</strain>
    </source>
</reference>
<dbReference type="RefSeq" id="WP_050735118.1">
    <property type="nucleotide sequence ID" value="NZ_BPQZ01000004.1"/>
</dbReference>
<dbReference type="GeneID" id="96605361"/>
<dbReference type="EMBL" id="BSPL01000023">
    <property type="protein sequence ID" value="GLS72488.1"/>
    <property type="molecule type" value="Genomic_DNA"/>
</dbReference>
<organism evidence="2 3">
    <name type="scientific">Methylobacterium tardum</name>
    <dbReference type="NCBI Taxonomy" id="374432"/>
    <lineage>
        <taxon>Bacteria</taxon>
        <taxon>Pseudomonadati</taxon>
        <taxon>Pseudomonadota</taxon>
        <taxon>Alphaproteobacteria</taxon>
        <taxon>Hyphomicrobiales</taxon>
        <taxon>Methylobacteriaceae</taxon>
        <taxon>Methylobacterium</taxon>
    </lineage>
</organism>
<feature type="signal peptide" evidence="1">
    <location>
        <begin position="1"/>
        <end position="29"/>
    </location>
</feature>
<comment type="caution">
    <text evidence="2">The sequence shown here is derived from an EMBL/GenBank/DDBJ whole genome shotgun (WGS) entry which is preliminary data.</text>
</comment>
<accession>A0AA37TJK7</accession>